<dbReference type="PANTHER" id="PTHR43767">
    <property type="entry name" value="LONG-CHAIN-FATTY-ACID--COA LIGASE"/>
    <property type="match status" value="1"/>
</dbReference>
<protein>
    <submittedName>
        <fullName evidence="5">Feruloyl-CoA synthase</fullName>
    </submittedName>
</protein>
<reference evidence="5 6" key="1">
    <citation type="submission" date="2016-11" db="EMBL/GenBank/DDBJ databases">
        <authorList>
            <person name="Jaros S."/>
            <person name="Januszkiewicz K."/>
            <person name="Wedrychowicz H."/>
        </authorList>
    </citation>
    <scope>NUCLEOTIDE SEQUENCE [LARGE SCALE GENOMIC DNA]</scope>
    <source>
        <strain evidence="5 6">OK807</strain>
    </source>
</reference>
<dbReference type="EMBL" id="FPJO01000007">
    <property type="protein sequence ID" value="SFX87544.1"/>
    <property type="molecule type" value="Genomic_DNA"/>
</dbReference>
<feature type="domain" description="AMP-dependent synthetase/ligase" evidence="3">
    <location>
        <begin position="7"/>
        <end position="367"/>
    </location>
</feature>
<accession>A0A1K2AMX0</accession>
<dbReference type="AlphaFoldDB" id="A0A1K2AMX0"/>
<dbReference type="Pfam" id="PF13193">
    <property type="entry name" value="AMP-binding_C"/>
    <property type="match status" value="1"/>
</dbReference>
<dbReference type="STRING" id="1893.SAMN02787144_1007147"/>
<name>A0A1K2AMX0_STRAR</name>
<dbReference type="Gene3D" id="3.30.300.30">
    <property type="match status" value="1"/>
</dbReference>
<dbReference type="FunFam" id="3.30.300.30:FF:000008">
    <property type="entry name" value="2,3-dihydroxybenzoate-AMP ligase"/>
    <property type="match status" value="1"/>
</dbReference>
<evidence type="ECO:0000259" key="4">
    <source>
        <dbReference type="Pfam" id="PF13193"/>
    </source>
</evidence>
<dbReference type="InterPro" id="IPR020845">
    <property type="entry name" value="AMP-binding_CS"/>
</dbReference>
<dbReference type="SUPFAM" id="SSF56801">
    <property type="entry name" value="Acetyl-CoA synthetase-like"/>
    <property type="match status" value="1"/>
</dbReference>
<dbReference type="RefSeq" id="WP_072485635.1">
    <property type="nucleotide sequence ID" value="NZ_CP108276.1"/>
</dbReference>
<dbReference type="InterPro" id="IPR000873">
    <property type="entry name" value="AMP-dep_synth/lig_dom"/>
</dbReference>
<dbReference type="Pfam" id="PF00501">
    <property type="entry name" value="AMP-binding"/>
    <property type="match status" value="1"/>
</dbReference>
<dbReference type="InterPro" id="IPR045851">
    <property type="entry name" value="AMP-bd_C_sf"/>
</dbReference>
<dbReference type="Proteomes" id="UP000181909">
    <property type="component" value="Unassembled WGS sequence"/>
</dbReference>
<feature type="domain" description="AMP-binding enzyme C-terminal" evidence="4">
    <location>
        <begin position="417"/>
        <end position="490"/>
    </location>
</feature>
<sequence length="505" mass="54503">MNLTWMLEKSARASAAKPAVVSDLGSMTYAELLSASKRAAAVLRDRGVRPGDRVGVMMYNTPAFAVAAFGIWRAGAALVPINHKLTAHEVAYVIGHAKVRVAVVAEELAGRMREGAPDIVALTTSDTRSGEFDLRVAQAQEWDGVDVGPDDVAQVLYTSGTTSAPKGCLHSHRGLSSVPAYTTAATGLRRDDRFLIAMPIWHAAPLNNWFLSMIYLGGTVVLLKEYQPVAFLEAVQKHRATAFFGAPIAYLAPLKTLEAAGRDLSGFDLSHMRLWAYGGAPLGAQTVRMLQAAYGSDRFYQVYGMTEMGPVGSALYPQEQVAKAGSIGAGGMPGVDIRVVRADGSDARAGQTGELWLRSGTRMIGYLDDPASTERAFDGDWYKSGDLARVDEDGYLFIVDRLKDVVITGGENVFSPEVEEALRQHPAVQDCAVIGRPHEEWGETVVAVVEANAAVTLDELRRFLSTTLAKYKIPRELVVLPSLPRTPSGKVMKHVLREQALPGAH</sequence>
<dbReference type="Gene3D" id="3.40.50.12780">
    <property type="entry name" value="N-terminal domain of ligase-like"/>
    <property type="match status" value="1"/>
</dbReference>
<evidence type="ECO:0000313" key="5">
    <source>
        <dbReference type="EMBL" id="SFX87544.1"/>
    </source>
</evidence>
<dbReference type="InterPro" id="IPR025110">
    <property type="entry name" value="AMP-bd_C"/>
</dbReference>
<dbReference type="GO" id="GO:0016878">
    <property type="term" value="F:acid-thiol ligase activity"/>
    <property type="evidence" value="ECO:0007669"/>
    <property type="project" value="UniProtKB-ARBA"/>
</dbReference>
<comment type="similarity">
    <text evidence="1">Belongs to the ATP-dependent AMP-binding enzyme family.</text>
</comment>
<dbReference type="OrthoDB" id="9803968at2"/>
<dbReference type="PROSITE" id="PS00455">
    <property type="entry name" value="AMP_BINDING"/>
    <property type="match status" value="1"/>
</dbReference>
<evidence type="ECO:0000256" key="1">
    <source>
        <dbReference type="ARBA" id="ARBA00006432"/>
    </source>
</evidence>
<gene>
    <name evidence="5" type="ORF">SAMN02787144_1007147</name>
</gene>
<evidence type="ECO:0000259" key="3">
    <source>
        <dbReference type="Pfam" id="PF00501"/>
    </source>
</evidence>
<dbReference type="PANTHER" id="PTHR43767:SF1">
    <property type="entry name" value="NONRIBOSOMAL PEPTIDE SYNTHASE PES1 (EUROFUNG)-RELATED"/>
    <property type="match status" value="1"/>
</dbReference>
<evidence type="ECO:0000313" key="6">
    <source>
        <dbReference type="Proteomes" id="UP000181909"/>
    </source>
</evidence>
<keyword evidence="2" id="KW-0436">Ligase</keyword>
<dbReference type="InterPro" id="IPR050237">
    <property type="entry name" value="ATP-dep_AMP-bd_enzyme"/>
</dbReference>
<proteinExistence type="inferred from homology"/>
<organism evidence="5 6">
    <name type="scientific">Streptomyces atratus</name>
    <dbReference type="NCBI Taxonomy" id="1893"/>
    <lineage>
        <taxon>Bacteria</taxon>
        <taxon>Bacillati</taxon>
        <taxon>Actinomycetota</taxon>
        <taxon>Actinomycetes</taxon>
        <taxon>Kitasatosporales</taxon>
        <taxon>Streptomycetaceae</taxon>
        <taxon>Streptomyces</taxon>
    </lineage>
</organism>
<dbReference type="InterPro" id="IPR042099">
    <property type="entry name" value="ANL_N_sf"/>
</dbReference>
<evidence type="ECO:0000256" key="2">
    <source>
        <dbReference type="ARBA" id="ARBA00022598"/>
    </source>
</evidence>